<dbReference type="Proteomes" id="UP000318478">
    <property type="component" value="Unassembled WGS sequence"/>
</dbReference>
<dbReference type="Gene3D" id="3.40.190.10">
    <property type="entry name" value="Periplasmic binding protein-like II"/>
    <property type="match status" value="2"/>
</dbReference>
<dbReference type="InterPro" id="IPR015168">
    <property type="entry name" value="SsuA/THI5"/>
</dbReference>
<dbReference type="RefSeq" id="WP_146590258.1">
    <property type="nucleotide sequence ID" value="NZ_SJPO01000011.1"/>
</dbReference>
<evidence type="ECO:0000259" key="2">
    <source>
        <dbReference type="Pfam" id="PF09084"/>
    </source>
</evidence>
<dbReference type="PANTHER" id="PTHR31528:SF3">
    <property type="entry name" value="THIAMINE BIOSYNTHESIS PROTEIN HI_0357-RELATED"/>
    <property type="match status" value="1"/>
</dbReference>
<dbReference type="PANTHER" id="PTHR31528">
    <property type="entry name" value="4-AMINO-5-HYDROXYMETHYL-2-METHYLPYRIMIDINE PHOSPHATE SYNTHASE THI11-RELATED"/>
    <property type="match status" value="1"/>
</dbReference>
<proteinExistence type="predicted"/>
<dbReference type="EMBL" id="SJPO01000011">
    <property type="protein sequence ID" value="TWT72719.1"/>
    <property type="molecule type" value="Genomic_DNA"/>
</dbReference>
<keyword evidence="1" id="KW-0732">Signal</keyword>
<dbReference type="InterPro" id="IPR027939">
    <property type="entry name" value="NMT1/THI5"/>
</dbReference>
<dbReference type="OrthoDB" id="9815602at2"/>
<comment type="caution">
    <text evidence="3">The sequence shown here is derived from an EMBL/GenBank/DDBJ whole genome shotgun (WGS) entry which is preliminary data.</text>
</comment>
<feature type="signal peptide" evidence="1">
    <location>
        <begin position="1"/>
        <end position="18"/>
    </location>
</feature>
<evidence type="ECO:0000256" key="1">
    <source>
        <dbReference type="SAM" id="SignalP"/>
    </source>
</evidence>
<name>A0A5C5YCP7_9BACT</name>
<evidence type="ECO:0000313" key="3">
    <source>
        <dbReference type="EMBL" id="TWT72719.1"/>
    </source>
</evidence>
<feature type="chain" id="PRO_5022705141" evidence="1">
    <location>
        <begin position="19"/>
        <end position="340"/>
    </location>
</feature>
<organism evidence="3 4">
    <name type="scientific">Posidoniimonas polymericola</name>
    <dbReference type="NCBI Taxonomy" id="2528002"/>
    <lineage>
        <taxon>Bacteria</taxon>
        <taxon>Pseudomonadati</taxon>
        <taxon>Planctomycetota</taxon>
        <taxon>Planctomycetia</taxon>
        <taxon>Pirellulales</taxon>
        <taxon>Lacipirellulaceae</taxon>
        <taxon>Posidoniimonas</taxon>
    </lineage>
</organism>
<reference evidence="3 4" key="1">
    <citation type="submission" date="2019-02" db="EMBL/GenBank/DDBJ databases">
        <title>Deep-cultivation of Planctomycetes and their phenomic and genomic characterization uncovers novel biology.</title>
        <authorList>
            <person name="Wiegand S."/>
            <person name="Jogler M."/>
            <person name="Boedeker C."/>
            <person name="Pinto D."/>
            <person name="Vollmers J."/>
            <person name="Rivas-Marin E."/>
            <person name="Kohn T."/>
            <person name="Peeters S.H."/>
            <person name="Heuer A."/>
            <person name="Rast P."/>
            <person name="Oberbeckmann S."/>
            <person name="Bunk B."/>
            <person name="Jeske O."/>
            <person name="Meyerdierks A."/>
            <person name="Storesund J.E."/>
            <person name="Kallscheuer N."/>
            <person name="Luecker S."/>
            <person name="Lage O.M."/>
            <person name="Pohl T."/>
            <person name="Merkel B.J."/>
            <person name="Hornburger P."/>
            <person name="Mueller R.-W."/>
            <person name="Bruemmer F."/>
            <person name="Labrenz M."/>
            <person name="Spormann A.M."/>
            <person name="Op Den Camp H."/>
            <person name="Overmann J."/>
            <person name="Amann R."/>
            <person name="Jetten M.S.M."/>
            <person name="Mascher T."/>
            <person name="Medema M.H."/>
            <person name="Devos D.P."/>
            <person name="Kaster A.-K."/>
            <person name="Ovreas L."/>
            <person name="Rohde M."/>
            <person name="Galperin M.Y."/>
            <person name="Jogler C."/>
        </authorList>
    </citation>
    <scope>NUCLEOTIDE SEQUENCE [LARGE SCALE GENOMIC DNA]</scope>
    <source>
        <strain evidence="3 4">Pla123a</strain>
    </source>
</reference>
<dbReference type="AlphaFoldDB" id="A0A5C5YCP7"/>
<keyword evidence="4" id="KW-1185">Reference proteome</keyword>
<dbReference type="Pfam" id="PF09084">
    <property type="entry name" value="NMT1"/>
    <property type="match status" value="1"/>
</dbReference>
<feature type="domain" description="SsuA/THI5-like" evidence="2">
    <location>
        <begin position="32"/>
        <end position="233"/>
    </location>
</feature>
<accession>A0A5C5YCP7</accession>
<dbReference type="GO" id="GO:0009228">
    <property type="term" value="P:thiamine biosynthetic process"/>
    <property type="evidence" value="ECO:0007669"/>
    <property type="project" value="InterPro"/>
</dbReference>
<sequence length="340" mass="37588" precursor="true">MQRTLCLIVLLAASPAAALENVTLALNWKAQPELGGFYQALADGTYRDAGFDVKIRQGGPQINNRPLLAAGRVDFLIGTNLLQAFDAVKQQTPTRVVAAMLQKDPQCLIAHRGQGYDQWSDLTKAPLLMAATGRYSFFLWMEAAHGFQKRNLRPYNHSLAPFLANKTWIQQGYATAEPMRVEEATGEAPLVFLLADHGWDSYSTVIEAPQAAIDRQPERVQRFVDASIRGWYDYLYGDNRAANELIKRDNGAMTDAQIAFSLKQMKAQGLVDSGEAVENGIGAMRLERVRRFYQKMVDSGLLKAGEIDPDDAVTLQFVNQGVGLDLRPRVAGDQRAAGDK</sequence>
<dbReference type="SUPFAM" id="SSF53850">
    <property type="entry name" value="Periplasmic binding protein-like II"/>
    <property type="match status" value="1"/>
</dbReference>
<gene>
    <name evidence="3" type="ORF">Pla123a_40180</name>
</gene>
<evidence type="ECO:0000313" key="4">
    <source>
        <dbReference type="Proteomes" id="UP000318478"/>
    </source>
</evidence>
<protein>
    <submittedName>
        <fullName evidence="3">NMT1/THI5 like protein</fullName>
    </submittedName>
</protein>